<protein>
    <submittedName>
        <fullName evidence="1">Uncharacterized protein</fullName>
    </submittedName>
</protein>
<reference evidence="1 2" key="1">
    <citation type="journal article" date="2016" name="Mol. Biol. Evol.">
        <title>Comparative Genomics of Early-Diverging Mushroom-Forming Fungi Provides Insights into the Origins of Lignocellulose Decay Capabilities.</title>
        <authorList>
            <person name="Nagy L.G."/>
            <person name="Riley R."/>
            <person name="Tritt A."/>
            <person name="Adam C."/>
            <person name="Daum C."/>
            <person name="Floudas D."/>
            <person name="Sun H."/>
            <person name="Yadav J.S."/>
            <person name="Pangilinan J."/>
            <person name="Larsson K.H."/>
            <person name="Matsuura K."/>
            <person name="Barry K."/>
            <person name="Labutti K."/>
            <person name="Kuo R."/>
            <person name="Ohm R.A."/>
            <person name="Bhattacharya S.S."/>
            <person name="Shirouzu T."/>
            <person name="Yoshinaga Y."/>
            <person name="Martin F.M."/>
            <person name="Grigoriev I.V."/>
            <person name="Hibbett D.S."/>
        </authorList>
    </citation>
    <scope>NUCLEOTIDE SEQUENCE [LARGE SCALE GENOMIC DNA]</scope>
    <source>
        <strain evidence="1 2">TUFC12733</strain>
    </source>
</reference>
<sequence length="157" mass="17771">MYPQDRSSRCLKRHEINQNETLESSALQFARAKLAFISVAYGSTEIRWILNVRTVKSTTGFRAAGGNVAPLFWGHGKRLGPDEKQGERGYGRLTRHVVLVTSGMQRLYTNLCCFYTSQSCQTRHSFRRRYNQNLDDLPDRTSGGTTTPFAAIRTYGA</sequence>
<dbReference type="AlphaFoldDB" id="A0A167L7V8"/>
<gene>
    <name evidence="1" type="ORF">CALVIDRAFT_171000</name>
</gene>
<dbReference type="Proteomes" id="UP000076738">
    <property type="component" value="Unassembled WGS sequence"/>
</dbReference>
<proteinExistence type="predicted"/>
<evidence type="ECO:0000313" key="1">
    <source>
        <dbReference type="EMBL" id="KZO95422.1"/>
    </source>
</evidence>
<name>A0A167L7V8_CALVF</name>
<organism evidence="1 2">
    <name type="scientific">Calocera viscosa (strain TUFC12733)</name>
    <dbReference type="NCBI Taxonomy" id="1330018"/>
    <lineage>
        <taxon>Eukaryota</taxon>
        <taxon>Fungi</taxon>
        <taxon>Dikarya</taxon>
        <taxon>Basidiomycota</taxon>
        <taxon>Agaricomycotina</taxon>
        <taxon>Dacrymycetes</taxon>
        <taxon>Dacrymycetales</taxon>
        <taxon>Dacrymycetaceae</taxon>
        <taxon>Calocera</taxon>
    </lineage>
</organism>
<dbReference type="EMBL" id="KV417289">
    <property type="protein sequence ID" value="KZO95422.1"/>
    <property type="molecule type" value="Genomic_DNA"/>
</dbReference>
<evidence type="ECO:0000313" key="2">
    <source>
        <dbReference type="Proteomes" id="UP000076738"/>
    </source>
</evidence>
<accession>A0A167L7V8</accession>
<keyword evidence="2" id="KW-1185">Reference proteome</keyword>